<gene>
    <name evidence="1" type="ORF">H0N82_06965</name>
</gene>
<dbReference type="NCBIfam" id="NF040509">
    <property type="entry name" value="Lacto_palin_RPT"/>
    <property type="match status" value="1"/>
</dbReference>
<name>A0A853J3K7_LACRH</name>
<organism evidence="1 2">
    <name type="scientific">Lacticaseibacillus rhamnosus</name>
    <name type="common">Lactobacillus rhamnosus</name>
    <dbReference type="NCBI Taxonomy" id="47715"/>
    <lineage>
        <taxon>Bacteria</taxon>
        <taxon>Bacillati</taxon>
        <taxon>Bacillota</taxon>
        <taxon>Bacilli</taxon>
        <taxon>Lactobacillales</taxon>
        <taxon>Lactobacillaceae</taxon>
        <taxon>Lacticaseibacillus</taxon>
    </lineage>
</organism>
<keyword evidence="1" id="KW-0808">Transferase</keyword>
<comment type="caution">
    <text evidence="1">The sequence shown here is derived from an EMBL/GenBank/DDBJ whole genome shotgun (WGS) entry which is preliminary data.</text>
</comment>
<dbReference type="EMBL" id="JACCKI010000004">
    <property type="protein sequence ID" value="NZA04854.1"/>
    <property type="molecule type" value="Genomic_DNA"/>
</dbReference>
<sequence>MAKVWLSRSRTLMFWFMPITRSPAQKPAHKDLGRNDQTRVITPKAAYAPVSNRAGSRSPSYFQSPL</sequence>
<dbReference type="AntiFam" id="ANF00266">
    <property type="entry name" value="DNA repeat translations related to WP_020751851.1"/>
</dbReference>
<protein>
    <submittedName>
        <fullName evidence="1">Acetyltransferase</fullName>
    </submittedName>
</protein>
<evidence type="ECO:0000313" key="1">
    <source>
        <dbReference type="EMBL" id="NZA04854.1"/>
    </source>
</evidence>
<reference evidence="1 2" key="1">
    <citation type="submission" date="2020-07" db="EMBL/GenBank/DDBJ databases">
        <title>Organ Donor 1.</title>
        <authorList>
            <person name="Marsh A.J."/>
            <person name="Azcarate-Peril M.A."/>
        </authorList>
    </citation>
    <scope>NUCLEOTIDE SEQUENCE [LARGE SCALE GENOMIC DNA]</scope>
    <source>
        <strain evidence="1 2">AMC0712</strain>
    </source>
</reference>
<proteinExistence type="predicted"/>
<dbReference type="AlphaFoldDB" id="A0A853J3K7"/>
<accession>A0A853J3K7</accession>
<dbReference type="Proteomes" id="UP000552935">
    <property type="component" value="Unassembled WGS sequence"/>
</dbReference>
<dbReference type="GO" id="GO:0016740">
    <property type="term" value="F:transferase activity"/>
    <property type="evidence" value="ECO:0007669"/>
    <property type="project" value="UniProtKB-KW"/>
</dbReference>
<evidence type="ECO:0000313" key="2">
    <source>
        <dbReference type="Proteomes" id="UP000552935"/>
    </source>
</evidence>